<dbReference type="GO" id="GO:0005634">
    <property type="term" value="C:nucleus"/>
    <property type="evidence" value="ECO:0007669"/>
    <property type="project" value="TreeGrafter"/>
</dbReference>
<dbReference type="Proteomes" id="UP000239899">
    <property type="component" value="Unassembled WGS sequence"/>
</dbReference>
<dbReference type="OrthoDB" id="550809at2759"/>
<feature type="domain" description="MRN complex-interacting protein N-terminal" evidence="2">
    <location>
        <begin position="7"/>
        <end position="111"/>
    </location>
</feature>
<dbReference type="PANTHER" id="PTHR15863">
    <property type="entry name" value="MRN COMPLEX-INTERACTING PROTEIN"/>
    <property type="match status" value="1"/>
</dbReference>
<dbReference type="Pfam" id="PF15749">
    <property type="entry name" value="MRNIP"/>
    <property type="match status" value="1"/>
</dbReference>
<sequence length="177" mass="20214">MPQTWLVVQCYQCRAFQVDQEKQAKKWACKLCGEKQSLQRVFARSHSAKDCRLVVQQYNTARGAVEEEEAERALQMACLQEEEGAGGWGEEWEQEEWQQQKQQQPQRWQAFQDQEDEEDEGWTVAAPERPAGGKQKRGMGQAGGGSKRRRQAEQEQEAGDQQLGQHRSAAYPNMVAG</sequence>
<dbReference type="AlphaFoldDB" id="A0A2P6TSJ0"/>
<evidence type="ECO:0000256" key="1">
    <source>
        <dbReference type="SAM" id="MobiDB-lite"/>
    </source>
</evidence>
<protein>
    <submittedName>
        <fullName evidence="3">UPF0544 C5orf45-like protein</fullName>
    </submittedName>
</protein>
<organism evidence="3 4">
    <name type="scientific">Chlorella sorokiniana</name>
    <name type="common">Freshwater green alga</name>
    <dbReference type="NCBI Taxonomy" id="3076"/>
    <lineage>
        <taxon>Eukaryota</taxon>
        <taxon>Viridiplantae</taxon>
        <taxon>Chlorophyta</taxon>
        <taxon>core chlorophytes</taxon>
        <taxon>Trebouxiophyceae</taxon>
        <taxon>Chlorellales</taxon>
        <taxon>Chlorellaceae</taxon>
        <taxon>Chlorella clade</taxon>
        <taxon>Chlorella</taxon>
    </lineage>
</organism>
<reference evidence="3 4" key="1">
    <citation type="journal article" date="2018" name="Plant J.">
        <title>Genome sequences of Chlorella sorokiniana UTEX 1602 and Micractinium conductrix SAG 241.80: implications to maltose excretion by a green alga.</title>
        <authorList>
            <person name="Arriola M.B."/>
            <person name="Velmurugan N."/>
            <person name="Zhang Y."/>
            <person name="Plunkett M.H."/>
            <person name="Hondzo H."/>
            <person name="Barney B.M."/>
        </authorList>
    </citation>
    <scope>NUCLEOTIDE SEQUENCE [LARGE SCALE GENOMIC DNA]</scope>
    <source>
        <strain evidence="4">UTEX 1602</strain>
    </source>
</reference>
<dbReference type="InterPro" id="IPR049472">
    <property type="entry name" value="MRNIP_N"/>
</dbReference>
<dbReference type="GO" id="GO:0007095">
    <property type="term" value="P:mitotic G2 DNA damage checkpoint signaling"/>
    <property type="evidence" value="ECO:0007669"/>
    <property type="project" value="TreeGrafter"/>
</dbReference>
<dbReference type="GO" id="GO:0003682">
    <property type="term" value="F:chromatin binding"/>
    <property type="evidence" value="ECO:0007669"/>
    <property type="project" value="TreeGrafter"/>
</dbReference>
<keyword evidence="4" id="KW-1185">Reference proteome</keyword>
<evidence type="ECO:0000313" key="4">
    <source>
        <dbReference type="Proteomes" id="UP000239899"/>
    </source>
</evidence>
<comment type="caution">
    <text evidence="3">The sequence shown here is derived from an EMBL/GenBank/DDBJ whole genome shotgun (WGS) entry which is preliminary data.</text>
</comment>
<feature type="compositionally biased region" description="Acidic residues" evidence="1">
    <location>
        <begin position="81"/>
        <end position="96"/>
    </location>
</feature>
<feature type="compositionally biased region" description="Low complexity" evidence="1">
    <location>
        <begin position="97"/>
        <end position="109"/>
    </location>
</feature>
<dbReference type="EMBL" id="LHPG02000007">
    <property type="protein sequence ID" value="PRW57031.1"/>
    <property type="molecule type" value="Genomic_DNA"/>
</dbReference>
<feature type="region of interest" description="Disordered" evidence="1">
    <location>
        <begin position="81"/>
        <end position="177"/>
    </location>
</feature>
<dbReference type="InterPro" id="IPR032739">
    <property type="entry name" value="MRNIP"/>
</dbReference>
<dbReference type="STRING" id="3076.A0A2P6TSJ0"/>
<evidence type="ECO:0000259" key="2">
    <source>
        <dbReference type="Pfam" id="PF15749"/>
    </source>
</evidence>
<gene>
    <name evidence="3" type="ORF">C2E21_4308</name>
</gene>
<accession>A0A2P6TSJ0</accession>
<proteinExistence type="predicted"/>
<evidence type="ECO:0000313" key="3">
    <source>
        <dbReference type="EMBL" id="PRW57031.1"/>
    </source>
</evidence>
<dbReference type="PANTHER" id="PTHR15863:SF2">
    <property type="entry name" value="MRN COMPLEX-INTERACTING PROTEIN"/>
    <property type="match status" value="1"/>
</dbReference>
<name>A0A2P6TSJ0_CHLSO</name>